<evidence type="ECO:0000313" key="2">
    <source>
        <dbReference type="Proteomes" id="UP001207468"/>
    </source>
</evidence>
<comment type="caution">
    <text evidence="1">The sequence shown here is derived from an EMBL/GenBank/DDBJ whole genome shotgun (WGS) entry which is preliminary data.</text>
</comment>
<keyword evidence="2" id="KW-1185">Reference proteome</keyword>
<dbReference type="EMBL" id="JAGFNK010000009">
    <property type="protein sequence ID" value="KAI9512438.1"/>
    <property type="molecule type" value="Genomic_DNA"/>
</dbReference>
<protein>
    <submittedName>
        <fullName evidence="1">Uncharacterized protein</fullName>
    </submittedName>
</protein>
<organism evidence="1 2">
    <name type="scientific">Russula earlei</name>
    <dbReference type="NCBI Taxonomy" id="71964"/>
    <lineage>
        <taxon>Eukaryota</taxon>
        <taxon>Fungi</taxon>
        <taxon>Dikarya</taxon>
        <taxon>Basidiomycota</taxon>
        <taxon>Agaricomycotina</taxon>
        <taxon>Agaricomycetes</taxon>
        <taxon>Russulales</taxon>
        <taxon>Russulaceae</taxon>
        <taxon>Russula</taxon>
    </lineage>
</organism>
<sequence>MPFSRSIHRGPTPSKVVVKVYELVAHLLGKLREGCVNEGEFDWQAIKALNDKVRASLGRFVKTMCERMEEKGLLTPLDRWELSFVITRRKTEFGDRRAVDPRSPWRPWNIHYGVVQSTEDDCPTNAPPVTVISDHASILRRLLGSEVQHIICKGMQPPTRRTDAVPPVRNCLKETPRKPSPHPHNSHHKFSLVLPHRRSLWFVSLLELIVPEVSPGGLASTASSPSSSIPVTLLDPPHFSTPANPLMYGKHQPDSRPFKPVTKNLSRGNVWRARQVLLRLRKRKRRDCTDTLPNVPINDTPRLAQMVRSPTRRSTHGPPRTPLPRLAHHAHTACAHLGFFLGAVCLVGAALPHWSFHVAVIGAMAAHAVIVWRGVRACVAEHGGQDAVEEWHKDARCV</sequence>
<gene>
    <name evidence="1" type="ORF">F5148DRAFT_1365363</name>
</gene>
<reference evidence="1" key="1">
    <citation type="submission" date="2021-03" db="EMBL/GenBank/DDBJ databases">
        <title>Evolutionary priming and transition to the ectomycorrhizal habit in an iconic lineage of mushroom-forming fungi: is preadaptation a requirement?</title>
        <authorList>
            <consortium name="DOE Joint Genome Institute"/>
            <person name="Looney B.P."/>
            <person name="Miyauchi S."/>
            <person name="Morin E."/>
            <person name="Drula E."/>
            <person name="Courty P.E."/>
            <person name="Chicoki N."/>
            <person name="Fauchery L."/>
            <person name="Kohler A."/>
            <person name="Kuo A."/>
            <person name="LaButti K."/>
            <person name="Pangilinan J."/>
            <person name="Lipzen A."/>
            <person name="Riley R."/>
            <person name="Andreopoulos W."/>
            <person name="He G."/>
            <person name="Johnson J."/>
            <person name="Barry K.W."/>
            <person name="Grigoriev I.V."/>
            <person name="Nagy L."/>
            <person name="Hibbett D."/>
            <person name="Henrissat B."/>
            <person name="Matheny P.B."/>
            <person name="Labbe J."/>
            <person name="Martin A.F."/>
        </authorList>
    </citation>
    <scope>NUCLEOTIDE SEQUENCE</scope>
    <source>
        <strain evidence="1">BPL698</strain>
    </source>
</reference>
<dbReference type="Proteomes" id="UP001207468">
    <property type="component" value="Unassembled WGS sequence"/>
</dbReference>
<proteinExistence type="predicted"/>
<name>A0ACC0ULK7_9AGAM</name>
<accession>A0ACC0ULK7</accession>
<evidence type="ECO:0000313" key="1">
    <source>
        <dbReference type="EMBL" id="KAI9512438.1"/>
    </source>
</evidence>